<dbReference type="OrthoDB" id="1971735at2"/>
<gene>
    <name evidence="2" type="ORF">EV212_10240</name>
</gene>
<dbReference type="SUPFAM" id="SSF46894">
    <property type="entry name" value="C-terminal effector domain of the bipartite response regulators"/>
    <property type="match status" value="1"/>
</dbReference>
<evidence type="ECO:0000313" key="3">
    <source>
        <dbReference type="Proteomes" id="UP000295711"/>
    </source>
</evidence>
<sequence>MSRIDDVLKALGIRRTYKGYYYVADAVRLVMEDASLLLYISKSLYPEIARIHNTTINCVERDIRTVVKRCWGSEYADILESMAGIPLYEKPTSGEFIDILSSYLLSQNIQ</sequence>
<dbReference type="Gene3D" id="1.10.10.10">
    <property type="entry name" value="Winged helix-like DNA-binding domain superfamily/Winged helix DNA-binding domain"/>
    <property type="match status" value="1"/>
</dbReference>
<dbReference type="GO" id="GO:0003677">
    <property type="term" value="F:DNA binding"/>
    <property type="evidence" value="ECO:0007669"/>
    <property type="project" value="InterPro"/>
</dbReference>
<dbReference type="GO" id="GO:0005737">
    <property type="term" value="C:cytoplasm"/>
    <property type="evidence" value="ECO:0007669"/>
    <property type="project" value="InterPro"/>
</dbReference>
<accession>A0A4V2SDY7</accession>
<comment type="caution">
    <text evidence="2">The sequence shown here is derived from an EMBL/GenBank/DDBJ whole genome shotgun (WGS) entry which is preliminary data.</text>
</comment>
<dbReference type="InterPro" id="IPR036388">
    <property type="entry name" value="WH-like_DNA-bd_sf"/>
</dbReference>
<dbReference type="Pfam" id="PF08769">
    <property type="entry name" value="Spo0A_C"/>
    <property type="match status" value="1"/>
</dbReference>
<dbReference type="InterPro" id="IPR016032">
    <property type="entry name" value="Sig_transdc_resp-reg_C-effctor"/>
</dbReference>
<evidence type="ECO:0000313" key="2">
    <source>
        <dbReference type="EMBL" id="TCO85726.1"/>
    </source>
</evidence>
<dbReference type="RefSeq" id="WP_132088402.1">
    <property type="nucleotide sequence ID" value="NZ_JANKAQ010000001.1"/>
</dbReference>
<dbReference type="GO" id="GO:0005509">
    <property type="term" value="F:calcium ion binding"/>
    <property type="evidence" value="ECO:0007669"/>
    <property type="project" value="InterPro"/>
</dbReference>
<name>A0A4V2SDY7_9FIRM</name>
<dbReference type="GO" id="GO:0003700">
    <property type="term" value="F:DNA-binding transcription factor activity"/>
    <property type="evidence" value="ECO:0007669"/>
    <property type="project" value="InterPro"/>
</dbReference>
<dbReference type="AlphaFoldDB" id="A0A4V2SDY7"/>
<dbReference type="EMBL" id="SLXA01000002">
    <property type="protein sequence ID" value="TCO85726.1"/>
    <property type="molecule type" value="Genomic_DNA"/>
</dbReference>
<dbReference type="Proteomes" id="UP000295711">
    <property type="component" value="Unassembled WGS sequence"/>
</dbReference>
<organism evidence="2 3">
    <name type="scientific">Frisingicoccus caecimuris</name>
    <dbReference type="NCBI Taxonomy" id="1796636"/>
    <lineage>
        <taxon>Bacteria</taxon>
        <taxon>Bacillati</taxon>
        <taxon>Bacillota</taxon>
        <taxon>Clostridia</taxon>
        <taxon>Lachnospirales</taxon>
        <taxon>Lachnospiraceae</taxon>
        <taxon>Frisingicoccus</taxon>
    </lineage>
</organism>
<keyword evidence="3" id="KW-1185">Reference proteome</keyword>
<protein>
    <submittedName>
        <fullName evidence="2">Two-component system response regulator (Stage 0 sporulation protein A)</fullName>
    </submittedName>
</protein>
<evidence type="ECO:0000259" key="1">
    <source>
        <dbReference type="Pfam" id="PF08769"/>
    </source>
</evidence>
<reference evidence="2 3" key="1">
    <citation type="submission" date="2019-03" db="EMBL/GenBank/DDBJ databases">
        <title>Genomic Encyclopedia of Type Strains, Phase IV (KMG-IV): sequencing the most valuable type-strain genomes for metagenomic binning, comparative biology and taxonomic classification.</title>
        <authorList>
            <person name="Goeker M."/>
        </authorList>
    </citation>
    <scope>NUCLEOTIDE SEQUENCE [LARGE SCALE GENOMIC DNA]</scope>
    <source>
        <strain evidence="2 3">DSM 28559</strain>
    </source>
</reference>
<dbReference type="InterPro" id="IPR014879">
    <property type="entry name" value="Spo0A_C"/>
</dbReference>
<proteinExistence type="predicted"/>
<feature type="domain" description="Sporulation initiation factor Spo0A C-terminal" evidence="1">
    <location>
        <begin position="4"/>
        <end position="103"/>
    </location>
</feature>
<dbReference type="GO" id="GO:0042173">
    <property type="term" value="P:regulation of sporulation resulting in formation of a cellular spore"/>
    <property type="evidence" value="ECO:0007669"/>
    <property type="project" value="InterPro"/>
</dbReference>